<reference evidence="2 3" key="1">
    <citation type="submission" date="2016-07" db="EMBL/GenBank/DDBJ databases">
        <title>Pervasive Adenine N6-methylation of Active Genes in Fungi.</title>
        <authorList>
            <consortium name="DOE Joint Genome Institute"/>
            <person name="Mondo S.J."/>
            <person name="Dannebaum R.O."/>
            <person name="Kuo R.C."/>
            <person name="Labutti K."/>
            <person name="Haridas S."/>
            <person name="Kuo A."/>
            <person name="Salamov A."/>
            <person name="Ahrendt S.R."/>
            <person name="Lipzen A."/>
            <person name="Sullivan W."/>
            <person name="Andreopoulos W.B."/>
            <person name="Clum A."/>
            <person name="Lindquist E."/>
            <person name="Daum C."/>
            <person name="Ramamoorthy G.K."/>
            <person name="Gryganskyi A."/>
            <person name="Culley D."/>
            <person name="Magnuson J.K."/>
            <person name="James T.Y."/>
            <person name="O'Malley M.A."/>
            <person name="Stajich J.E."/>
            <person name="Spatafora J.W."/>
            <person name="Visel A."/>
            <person name="Grigoriev I.V."/>
        </authorList>
    </citation>
    <scope>NUCLEOTIDE SEQUENCE [LARGE SCALE GENOMIC DNA]</scope>
    <source>
        <strain evidence="2 3">NRRL 1336</strain>
    </source>
</reference>
<evidence type="ECO:0000313" key="3">
    <source>
        <dbReference type="Proteomes" id="UP000193560"/>
    </source>
</evidence>
<sequence length="73" mass="8794">MVIGSSKHLVRASTLVHIFHWQRWTSFSNNSNLSRLVWWISLWPSLMVTLYMVFVLKDTVMKKKKSKRMHLLY</sequence>
<keyword evidence="1" id="KW-0472">Membrane</keyword>
<keyword evidence="3" id="KW-1185">Reference proteome</keyword>
<feature type="transmembrane region" description="Helical" evidence="1">
    <location>
        <begin position="36"/>
        <end position="56"/>
    </location>
</feature>
<evidence type="ECO:0000313" key="2">
    <source>
        <dbReference type="EMBL" id="ORY98306.1"/>
    </source>
</evidence>
<accession>A0A1X2HII1</accession>
<comment type="caution">
    <text evidence="2">The sequence shown here is derived from an EMBL/GenBank/DDBJ whole genome shotgun (WGS) entry which is preliminary data.</text>
</comment>
<keyword evidence="1" id="KW-0812">Transmembrane</keyword>
<dbReference type="EMBL" id="MCGE01000065">
    <property type="protein sequence ID" value="ORY98306.1"/>
    <property type="molecule type" value="Genomic_DNA"/>
</dbReference>
<protein>
    <submittedName>
        <fullName evidence="2">Uncharacterized protein</fullName>
    </submittedName>
</protein>
<proteinExistence type="predicted"/>
<keyword evidence="1" id="KW-1133">Transmembrane helix</keyword>
<evidence type="ECO:0000256" key="1">
    <source>
        <dbReference type="SAM" id="Phobius"/>
    </source>
</evidence>
<dbReference type="AlphaFoldDB" id="A0A1X2HII1"/>
<gene>
    <name evidence="2" type="ORF">BCR42DRAFT_430376</name>
</gene>
<feature type="non-terminal residue" evidence="2">
    <location>
        <position position="73"/>
    </location>
</feature>
<organism evidence="2 3">
    <name type="scientific">Absidia repens</name>
    <dbReference type="NCBI Taxonomy" id="90262"/>
    <lineage>
        <taxon>Eukaryota</taxon>
        <taxon>Fungi</taxon>
        <taxon>Fungi incertae sedis</taxon>
        <taxon>Mucoromycota</taxon>
        <taxon>Mucoromycotina</taxon>
        <taxon>Mucoromycetes</taxon>
        <taxon>Mucorales</taxon>
        <taxon>Cunninghamellaceae</taxon>
        <taxon>Absidia</taxon>
    </lineage>
</organism>
<dbReference type="Proteomes" id="UP000193560">
    <property type="component" value="Unassembled WGS sequence"/>
</dbReference>
<name>A0A1X2HII1_9FUNG</name>